<dbReference type="EMBL" id="JACAZH010000030">
    <property type="protein sequence ID" value="KAF7340641.1"/>
    <property type="molecule type" value="Genomic_DNA"/>
</dbReference>
<keyword evidence="2" id="KW-0472">Membrane</keyword>
<reference evidence="3" key="1">
    <citation type="submission" date="2020-05" db="EMBL/GenBank/DDBJ databases">
        <title>Mycena genomes resolve the evolution of fungal bioluminescence.</title>
        <authorList>
            <person name="Tsai I.J."/>
        </authorList>
    </citation>
    <scope>NUCLEOTIDE SEQUENCE</scope>
    <source>
        <strain evidence="3">160909Yilan</strain>
    </source>
</reference>
<gene>
    <name evidence="3" type="ORF">MSAN_02136000</name>
</gene>
<comment type="caution">
    <text evidence="3">The sequence shown here is derived from an EMBL/GenBank/DDBJ whole genome shotgun (WGS) entry which is preliminary data.</text>
</comment>
<dbReference type="OrthoDB" id="258495at2759"/>
<protein>
    <submittedName>
        <fullName evidence="3">Uncharacterized protein</fullName>
    </submittedName>
</protein>
<evidence type="ECO:0000256" key="2">
    <source>
        <dbReference type="SAM" id="Phobius"/>
    </source>
</evidence>
<accession>A0A8H6XHI3</accession>
<dbReference type="Proteomes" id="UP000623467">
    <property type="component" value="Unassembled WGS sequence"/>
</dbReference>
<feature type="transmembrane region" description="Helical" evidence="2">
    <location>
        <begin position="457"/>
        <end position="474"/>
    </location>
</feature>
<proteinExistence type="predicted"/>
<evidence type="ECO:0000313" key="4">
    <source>
        <dbReference type="Proteomes" id="UP000623467"/>
    </source>
</evidence>
<dbReference type="AlphaFoldDB" id="A0A8H6XHI3"/>
<evidence type="ECO:0000313" key="3">
    <source>
        <dbReference type="EMBL" id="KAF7340641.1"/>
    </source>
</evidence>
<sequence>MDDQPNPNAKYNHSSIGDLESPSNASGMFSNSQQFTVTGGTFTNITNHYAAAPSLPPDLRMIPLGDIDLRHQMRVDERVGVVDFQPLERAFVRRVHSAKARIDGRKSRVTVAMYQGNGAEEEWRQDIEKYMRLRQVSSTVPPQAAFSLVSNGIHATIFSDDLIPLQEVLDRHRESPFLAIYIHAHCNQDFNEALNYICIAFQPPFCFAYWMRRSTGQLCTELTPGDNLRMNCNPPKFPGLSRVHLLSTCTKTVTNFIGSLTLEQYHRICSLNQRQHRRFDLSARPTTINLGAVSLCSSNLLENSIEIAFLPRVDSHCLGDWTTFEGGTGEITPKGWTRFQSVDVFNNTLSITLSMYPYTDWDTWLSQANHIFRRLNIVSNLEDYEAWESAYPSISACDDSDLDEVECSHILETVHDTAGSEDPESLNCEDHNASESTVEDDMGAEEMFVPSRSLNDLMGIQLLWILFLGLSWVYNHVPVSFV</sequence>
<name>A0A8H6XHI3_9AGAR</name>
<keyword evidence="2" id="KW-0812">Transmembrane</keyword>
<organism evidence="3 4">
    <name type="scientific">Mycena sanguinolenta</name>
    <dbReference type="NCBI Taxonomy" id="230812"/>
    <lineage>
        <taxon>Eukaryota</taxon>
        <taxon>Fungi</taxon>
        <taxon>Dikarya</taxon>
        <taxon>Basidiomycota</taxon>
        <taxon>Agaricomycotina</taxon>
        <taxon>Agaricomycetes</taxon>
        <taxon>Agaricomycetidae</taxon>
        <taxon>Agaricales</taxon>
        <taxon>Marasmiineae</taxon>
        <taxon>Mycenaceae</taxon>
        <taxon>Mycena</taxon>
    </lineage>
</organism>
<feature type="region of interest" description="Disordered" evidence="1">
    <location>
        <begin position="1"/>
        <end position="32"/>
    </location>
</feature>
<keyword evidence="4" id="KW-1185">Reference proteome</keyword>
<evidence type="ECO:0000256" key="1">
    <source>
        <dbReference type="SAM" id="MobiDB-lite"/>
    </source>
</evidence>
<keyword evidence="2" id="KW-1133">Transmembrane helix</keyword>